<keyword evidence="3" id="KW-1003">Cell membrane</keyword>
<dbReference type="PANTHER" id="PTHR22683:SF41">
    <property type="entry name" value="DNA TRANSLOCASE FTSK"/>
    <property type="match status" value="1"/>
</dbReference>
<keyword evidence="11 15" id="KW-0472">Membrane</keyword>
<feature type="compositionally biased region" description="Basic and acidic residues" evidence="14">
    <location>
        <begin position="13"/>
        <end position="22"/>
    </location>
</feature>
<dbReference type="Pfam" id="PF09397">
    <property type="entry name" value="FtsK_gamma"/>
    <property type="match status" value="1"/>
</dbReference>
<feature type="compositionally biased region" description="Acidic residues" evidence="14">
    <location>
        <begin position="258"/>
        <end position="274"/>
    </location>
</feature>
<proteinExistence type="inferred from homology"/>
<feature type="domain" description="FtsK" evidence="16">
    <location>
        <begin position="483"/>
        <end position="688"/>
    </location>
</feature>
<feature type="transmembrane region" description="Helical" evidence="15">
    <location>
        <begin position="136"/>
        <end position="155"/>
    </location>
</feature>
<dbReference type="PROSITE" id="PS50901">
    <property type="entry name" value="FTSK"/>
    <property type="match status" value="1"/>
</dbReference>
<dbReference type="SUPFAM" id="SSF46785">
    <property type="entry name" value="Winged helix' DNA-binding domain"/>
    <property type="match status" value="1"/>
</dbReference>
<evidence type="ECO:0000256" key="8">
    <source>
        <dbReference type="ARBA" id="ARBA00022840"/>
    </source>
</evidence>
<dbReference type="SUPFAM" id="SSF52540">
    <property type="entry name" value="P-loop containing nucleoside triphosphate hydrolases"/>
    <property type="match status" value="1"/>
</dbReference>
<evidence type="ECO:0000256" key="1">
    <source>
        <dbReference type="ARBA" id="ARBA00004651"/>
    </source>
</evidence>
<dbReference type="Gene3D" id="1.10.10.10">
    <property type="entry name" value="Winged helix-like DNA-binding domain superfamily/Winged helix DNA-binding domain"/>
    <property type="match status" value="1"/>
</dbReference>
<evidence type="ECO:0000259" key="16">
    <source>
        <dbReference type="PROSITE" id="PS50901"/>
    </source>
</evidence>
<dbReference type="InterPro" id="IPR050206">
    <property type="entry name" value="FtsK/SpoIIIE/SftA"/>
</dbReference>
<dbReference type="InterPro" id="IPR002543">
    <property type="entry name" value="FtsK_dom"/>
</dbReference>
<dbReference type="Pfam" id="PF17854">
    <property type="entry name" value="FtsK_alpha"/>
    <property type="match status" value="1"/>
</dbReference>
<sequence>MASSTPKTNTFRKKNESREKAGVKPSRKFSVDFMKDKKIPITVGIVLIVLGLVMFFAFISFLFTGEADQSTLSEVDLGLRENATQTKNWQGYFGAYLAEVFIKRWFGIAAFLLPPFLILLGIKLTFKYSFISLTRYSVFAIFFTLWIGLLTGYIVQLTEGYSALNNLSGGFGYELGKIGNDFLGWGTIVLIAGALLIFVVFFFNIDQLNWFSNTASSAVEDDVSEAEHQGSDLEENDLEENDDDTDLNDKFKEMYGSLDEEEQESSDIEQEDDGSSWTINKAKEDKKTTAAPELEFTIEGADELPEEELVKEEPVEKRFSVTPIGEEKTADEVSNLDPYDPTLDLPKYQYPTLDLLNEYDVKKVTVTRQELEENKNKIVETLVNFKIGIQEIKATIGPTVTLYEIVPDPGVKISKIKNLEDDIALSLAALGIRIIAPIPGKGTIGIEVPNKNRELVPARAVLGTEKFMHSDKDLPVALGKTISNEVFVMDLAKMPHLLMAGATGQGKSVGLNMILASLVYKKHPSQLKFVLVDPKKVELTLFNKIERHFLAKLPGSEEAIITDTKKVIHTLNSLCIEMDNRYDLLKDAGCRNLKEYNAKFVARKLNPEKGHKFMPYIVLVIDELADLMMTAGKEIEAPIARLAQLARAIGIHLVVATQRPSVNVITGIIKANFPARLSFRVTSKIDSRTILDAGGADQLIGMGDMLLSTGSEMTRLQCAFLDTPEVDAICDWIGEQKGYPDAYLLPEFVGEDGDGSNLNVDLSDRDPLFDDAARLIVMHQQGSTSLIQRKLKLGYNRAGRIIDQLEAAGVVGAFEGSKAREVLIQDEASLERLLSSL</sequence>
<evidence type="ECO:0000313" key="17">
    <source>
        <dbReference type="EMBL" id="GGC42115.1"/>
    </source>
</evidence>
<feature type="transmembrane region" description="Helical" evidence="15">
    <location>
        <begin position="39"/>
        <end position="63"/>
    </location>
</feature>
<evidence type="ECO:0000256" key="3">
    <source>
        <dbReference type="ARBA" id="ARBA00022475"/>
    </source>
</evidence>
<keyword evidence="8 13" id="KW-0067">ATP-binding</keyword>
<dbReference type="SMART" id="SM00843">
    <property type="entry name" value="Ftsk_gamma"/>
    <property type="match status" value="1"/>
</dbReference>
<evidence type="ECO:0000256" key="13">
    <source>
        <dbReference type="PROSITE-ProRule" id="PRU00289"/>
    </source>
</evidence>
<keyword evidence="4" id="KW-0132">Cell division</keyword>
<dbReference type="Proteomes" id="UP000635885">
    <property type="component" value="Unassembled WGS sequence"/>
</dbReference>
<evidence type="ECO:0000256" key="10">
    <source>
        <dbReference type="ARBA" id="ARBA00023125"/>
    </source>
</evidence>
<dbReference type="InterPro" id="IPR036388">
    <property type="entry name" value="WH-like_DNA-bd_sf"/>
</dbReference>
<evidence type="ECO:0000256" key="5">
    <source>
        <dbReference type="ARBA" id="ARBA00022692"/>
    </source>
</evidence>
<evidence type="ECO:0000256" key="14">
    <source>
        <dbReference type="SAM" id="MobiDB-lite"/>
    </source>
</evidence>
<dbReference type="InterPro" id="IPR041027">
    <property type="entry name" value="FtsK_alpha"/>
</dbReference>
<feature type="compositionally biased region" description="Acidic residues" evidence="14">
    <location>
        <begin position="232"/>
        <end position="246"/>
    </location>
</feature>
<feature type="region of interest" description="Disordered" evidence="14">
    <location>
        <begin position="221"/>
        <end position="288"/>
    </location>
</feature>
<comment type="similarity">
    <text evidence="2">Belongs to the FtsK/SpoIIIE/SftA family.</text>
</comment>
<keyword evidence="18" id="KW-1185">Reference proteome</keyword>
<evidence type="ECO:0000256" key="12">
    <source>
        <dbReference type="ARBA" id="ARBA00023306"/>
    </source>
</evidence>
<evidence type="ECO:0000256" key="2">
    <source>
        <dbReference type="ARBA" id="ARBA00006474"/>
    </source>
</evidence>
<evidence type="ECO:0000256" key="7">
    <source>
        <dbReference type="ARBA" id="ARBA00022829"/>
    </source>
</evidence>
<dbReference type="Gene3D" id="3.40.50.300">
    <property type="entry name" value="P-loop containing nucleotide triphosphate hydrolases"/>
    <property type="match status" value="1"/>
</dbReference>
<protein>
    <submittedName>
        <fullName evidence="17">DNA translocase FtsK</fullName>
    </submittedName>
</protein>
<dbReference type="InterPro" id="IPR036390">
    <property type="entry name" value="WH_DNA-bd_sf"/>
</dbReference>
<evidence type="ECO:0000256" key="4">
    <source>
        <dbReference type="ARBA" id="ARBA00022618"/>
    </source>
</evidence>
<dbReference type="PANTHER" id="PTHR22683">
    <property type="entry name" value="SPORULATION PROTEIN RELATED"/>
    <property type="match status" value="1"/>
</dbReference>
<keyword evidence="5 15" id="KW-0812">Transmembrane</keyword>
<dbReference type="Pfam" id="PF13491">
    <property type="entry name" value="FtsK_4TM"/>
    <property type="match status" value="1"/>
</dbReference>
<feature type="region of interest" description="Disordered" evidence="14">
    <location>
        <begin position="1"/>
        <end position="23"/>
    </location>
</feature>
<gene>
    <name evidence="17" type="primary">ftsK</name>
    <name evidence="17" type="ORF">GCM10010993_20860</name>
</gene>
<feature type="transmembrane region" description="Helical" evidence="15">
    <location>
        <begin position="105"/>
        <end position="124"/>
    </location>
</feature>
<dbReference type="InterPro" id="IPR018541">
    <property type="entry name" value="Ftsk_gamma"/>
</dbReference>
<reference evidence="18" key="1">
    <citation type="journal article" date="2019" name="Int. J. Syst. Evol. Microbiol.">
        <title>The Global Catalogue of Microorganisms (GCM) 10K type strain sequencing project: providing services to taxonomists for standard genome sequencing and annotation.</title>
        <authorList>
            <consortium name="The Broad Institute Genomics Platform"/>
            <consortium name="The Broad Institute Genome Sequencing Center for Infectious Disease"/>
            <person name="Wu L."/>
            <person name="Ma J."/>
        </authorList>
    </citation>
    <scope>NUCLEOTIDE SEQUENCE [LARGE SCALE GENOMIC DNA]</scope>
    <source>
        <strain evidence="18">CGMCC 1.12479</strain>
    </source>
</reference>
<accession>A0ABQ1MKP6</accession>
<keyword evidence="10" id="KW-0238">DNA-binding</keyword>
<organism evidence="17 18">
    <name type="scientific">Belliella aquatica</name>
    <dbReference type="NCBI Taxonomy" id="1323734"/>
    <lineage>
        <taxon>Bacteria</taxon>
        <taxon>Pseudomonadati</taxon>
        <taxon>Bacteroidota</taxon>
        <taxon>Cytophagia</taxon>
        <taxon>Cytophagales</taxon>
        <taxon>Cyclobacteriaceae</taxon>
        <taxon>Belliella</taxon>
    </lineage>
</organism>
<dbReference type="Gene3D" id="3.30.980.40">
    <property type="match status" value="1"/>
</dbReference>
<evidence type="ECO:0000256" key="6">
    <source>
        <dbReference type="ARBA" id="ARBA00022741"/>
    </source>
</evidence>
<keyword evidence="7" id="KW-0159">Chromosome partition</keyword>
<evidence type="ECO:0000256" key="11">
    <source>
        <dbReference type="ARBA" id="ARBA00023136"/>
    </source>
</evidence>
<evidence type="ECO:0000313" key="18">
    <source>
        <dbReference type="Proteomes" id="UP000635885"/>
    </source>
</evidence>
<dbReference type="Pfam" id="PF01580">
    <property type="entry name" value="FtsK_SpoIIIE"/>
    <property type="match status" value="1"/>
</dbReference>
<evidence type="ECO:0000256" key="15">
    <source>
        <dbReference type="SAM" id="Phobius"/>
    </source>
</evidence>
<dbReference type="RefSeq" id="WP_188442551.1">
    <property type="nucleotide sequence ID" value="NZ_BMFD01000006.1"/>
</dbReference>
<dbReference type="InterPro" id="IPR025199">
    <property type="entry name" value="FtsK_4TM"/>
</dbReference>
<keyword evidence="12" id="KW-0131">Cell cycle</keyword>
<feature type="binding site" evidence="13">
    <location>
        <begin position="501"/>
        <end position="508"/>
    </location>
    <ligand>
        <name>ATP</name>
        <dbReference type="ChEBI" id="CHEBI:30616"/>
    </ligand>
</feature>
<dbReference type="InterPro" id="IPR027417">
    <property type="entry name" value="P-loop_NTPase"/>
</dbReference>
<keyword evidence="6 13" id="KW-0547">Nucleotide-binding</keyword>
<evidence type="ECO:0000256" key="9">
    <source>
        <dbReference type="ARBA" id="ARBA00022989"/>
    </source>
</evidence>
<dbReference type="EMBL" id="BMFD01000006">
    <property type="protein sequence ID" value="GGC42115.1"/>
    <property type="molecule type" value="Genomic_DNA"/>
</dbReference>
<feature type="transmembrane region" description="Helical" evidence="15">
    <location>
        <begin position="182"/>
        <end position="203"/>
    </location>
</feature>
<comment type="caution">
    <text evidence="17">The sequence shown here is derived from an EMBL/GenBank/DDBJ whole genome shotgun (WGS) entry which is preliminary data.</text>
</comment>
<name>A0ABQ1MKP6_9BACT</name>
<comment type="subcellular location">
    <subcellularLocation>
        <location evidence="1">Cell membrane</location>
        <topology evidence="1">Multi-pass membrane protein</topology>
    </subcellularLocation>
</comment>
<keyword evidence="9 15" id="KW-1133">Transmembrane helix</keyword>